<dbReference type="AlphaFoldDB" id="A0A3D8RAS9"/>
<organism evidence="2 3">
    <name type="scientific">Coleophoma cylindrospora</name>
    <dbReference type="NCBI Taxonomy" id="1849047"/>
    <lineage>
        <taxon>Eukaryota</taxon>
        <taxon>Fungi</taxon>
        <taxon>Dikarya</taxon>
        <taxon>Ascomycota</taxon>
        <taxon>Pezizomycotina</taxon>
        <taxon>Leotiomycetes</taxon>
        <taxon>Helotiales</taxon>
        <taxon>Dermateaceae</taxon>
        <taxon>Coleophoma</taxon>
    </lineage>
</organism>
<dbReference type="Proteomes" id="UP000256645">
    <property type="component" value="Unassembled WGS sequence"/>
</dbReference>
<accession>A0A3D8RAS9</accession>
<feature type="region of interest" description="Disordered" evidence="1">
    <location>
        <begin position="69"/>
        <end position="96"/>
    </location>
</feature>
<name>A0A3D8RAS9_9HELO</name>
<proteinExistence type="predicted"/>
<dbReference type="EMBL" id="PDLM01000008">
    <property type="protein sequence ID" value="RDW71159.1"/>
    <property type="molecule type" value="Genomic_DNA"/>
</dbReference>
<comment type="caution">
    <text evidence="2">The sequence shown here is derived from an EMBL/GenBank/DDBJ whole genome shotgun (WGS) entry which is preliminary data.</text>
</comment>
<sequence>MFQSKGPILAASAIGAVVAGNFLIKPSRHDSIARGMSAQLDDMNSKMHLGGVVQDKWDTILNRTSLMEEAKKRKPWNMTASERAAEEAKRAQGSNA</sequence>
<protein>
    <submittedName>
        <fullName evidence="2">Uncharacterized protein</fullName>
    </submittedName>
</protein>
<evidence type="ECO:0000256" key="1">
    <source>
        <dbReference type="SAM" id="MobiDB-lite"/>
    </source>
</evidence>
<reference evidence="2 3" key="1">
    <citation type="journal article" date="2018" name="IMA Fungus">
        <title>IMA Genome-F 9: Draft genome sequence of Annulohypoxylon stygium, Aspergillus mulundensis, Berkeleyomyces basicola (syn. Thielaviopsis basicola), Ceratocystis smalleyi, two Cercospora beticola strains, Coleophoma cylindrospora, Fusarium fracticaudum, Phialophora cf. hyalina, and Morchella septimelata.</title>
        <authorList>
            <person name="Wingfield B.D."/>
            <person name="Bills G.F."/>
            <person name="Dong Y."/>
            <person name="Huang W."/>
            <person name="Nel W.J."/>
            <person name="Swalarsk-Parry B.S."/>
            <person name="Vaghefi N."/>
            <person name="Wilken P.M."/>
            <person name="An Z."/>
            <person name="de Beer Z.W."/>
            <person name="De Vos L."/>
            <person name="Chen L."/>
            <person name="Duong T.A."/>
            <person name="Gao Y."/>
            <person name="Hammerbacher A."/>
            <person name="Kikkert J.R."/>
            <person name="Li Y."/>
            <person name="Li H."/>
            <person name="Li K."/>
            <person name="Li Q."/>
            <person name="Liu X."/>
            <person name="Ma X."/>
            <person name="Naidoo K."/>
            <person name="Pethybridge S.J."/>
            <person name="Sun J."/>
            <person name="Steenkamp E.T."/>
            <person name="van der Nest M.A."/>
            <person name="van Wyk S."/>
            <person name="Wingfield M.J."/>
            <person name="Xiong C."/>
            <person name="Yue Q."/>
            <person name="Zhang X."/>
        </authorList>
    </citation>
    <scope>NUCLEOTIDE SEQUENCE [LARGE SCALE GENOMIC DNA]</scope>
    <source>
        <strain evidence="2 3">BP6252</strain>
    </source>
</reference>
<dbReference type="OrthoDB" id="3531976at2759"/>
<evidence type="ECO:0000313" key="3">
    <source>
        <dbReference type="Proteomes" id="UP000256645"/>
    </source>
</evidence>
<keyword evidence="3" id="KW-1185">Reference proteome</keyword>
<gene>
    <name evidence="2" type="ORF">BP6252_07722</name>
</gene>
<evidence type="ECO:0000313" key="2">
    <source>
        <dbReference type="EMBL" id="RDW71159.1"/>
    </source>
</evidence>